<dbReference type="Gene3D" id="1.20.1560.10">
    <property type="entry name" value="ABC transporter type 1, transmembrane domain"/>
    <property type="match status" value="2"/>
</dbReference>
<dbReference type="InterPro" id="IPR003439">
    <property type="entry name" value="ABC_transporter-like_ATP-bd"/>
</dbReference>
<protein>
    <recommendedName>
        <fullName evidence="3">ABC-type xenobiotic transporter</fullName>
        <ecNumber evidence="3">7.6.2.2</ecNumber>
    </recommendedName>
</protein>
<dbReference type="SUPFAM" id="SSF90123">
    <property type="entry name" value="ABC transporter transmembrane region"/>
    <property type="match status" value="1"/>
</dbReference>
<evidence type="ECO:0000256" key="3">
    <source>
        <dbReference type="ARBA" id="ARBA00012191"/>
    </source>
</evidence>
<feature type="domain" description="ABC transmembrane type-1" evidence="13">
    <location>
        <begin position="60"/>
        <end position="297"/>
    </location>
</feature>
<dbReference type="InterPro" id="IPR027417">
    <property type="entry name" value="P-loop_NTPase"/>
</dbReference>
<dbReference type="Gene3D" id="3.40.50.300">
    <property type="entry name" value="P-loop containing nucleotide triphosphate hydrolases"/>
    <property type="match status" value="1"/>
</dbReference>
<evidence type="ECO:0000256" key="5">
    <source>
        <dbReference type="ARBA" id="ARBA00022692"/>
    </source>
</evidence>
<dbReference type="PANTHER" id="PTHR24223">
    <property type="entry name" value="ATP-BINDING CASSETTE SUB-FAMILY C"/>
    <property type="match status" value="1"/>
</dbReference>
<proteinExistence type="inferred from homology"/>
<dbReference type="Proteomes" id="UP000467840">
    <property type="component" value="Chromosome 11"/>
</dbReference>
<evidence type="ECO:0000313" key="15">
    <source>
        <dbReference type="Proteomes" id="UP000467840"/>
    </source>
</evidence>
<evidence type="ECO:0000256" key="7">
    <source>
        <dbReference type="ARBA" id="ARBA00022840"/>
    </source>
</evidence>
<evidence type="ECO:0000259" key="12">
    <source>
        <dbReference type="PROSITE" id="PS50893"/>
    </source>
</evidence>
<reference evidence="14 15" key="1">
    <citation type="journal article" date="2020" name="Mol. Plant">
        <title>The Chromosome-Based Rubber Tree Genome Provides New Insights into Spurge Genome Evolution and Rubber Biosynthesis.</title>
        <authorList>
            <person name="Liu J."/>
            <person name="Shi C."/>
            <person name="Shi C.C."/>
            <person name="Li W."/>
            <person name="Zhang Q.J."/>
            <person name="Zhang Y."/>
            <person name="Li K."/>
            <person name="Lu H.F."/>
            <person name="Shi C."/>
            <person name="Zhu S.T."/>
            <person name="Xiao Z.Y."/>
            <person name="Nan H."/>
            <person name="Yue Y."/>
            <person name="Zhu X.G."/>
            <person name="Wu Y."/>
            <person name="Hong X.N."/>
            <person name="Fan G.Y."/>
            <person name="Tong Y."/>
            <person name="Zhang D."/>
            <person name="Mao C.L."/>
            <person name="Liu Y.L."/>
            <person name="Hao S.J."/>
            <person name="Liu W.Q."/>
            <person name="Lv M.Q."/>
            <person name="Zhang H.B."/>
            <person name="Liu Y."/>
            <person name="Hu-Tang G.R."/>
            <person name="Wang J.P."/>
            <person name="Wang J.H."/>
            <person name="Sun Y.H."/>
            <person name="Ni S.B."/>
            <person name="Chen W.B."/>
            <person name="Zhang X.C."/>
            <person name="Jiao Y.N."/>
            <person name="Eichler E.E."/>
            <person name="Li G.H."/>
            <person name="Liu X."/>
            <person name="Gao L.Z."/>
        </authorList>
    </citation>
    <scope>NUCLEOTIDE SEQUENCE [LARGE SCALE GENOMIC DNA]</scope>
    <source>
        <strain evidence="15">cv. GT1</strain>
        <tissue evidence="14">Leaf</tissue>
    </source>
</reference>
<dbReference type="InterPro" id="IPR011527">
    <property type="entry name" value="ABC1_TM_dom"/>
</dbReference>
<dbReference type="CDD" id="cd18580">
    <property type="entry name" value="ABC_6TM_ABCC_D2"/>
    <property type="match status" value="1"/>
</dbReference>
<dbReference type="SUPFAM" id="SSF52540">
    <property type="entry name" value="P-loop containing nucleoside triphosphate hydrolases"/>
    <property type="match status" value="1"/>
</dbReference>
<comment type="subcellular location">
    <subcellularLocation>
        <location evidence="1">Membrane</location>
        <topology evidence="1">Multi-pass membrane protein</topology>
    </subcellularLocation>
</comment>
<dbReference type="FunFam" id="3.40.50.300:FF:000169">
    <property type="entry name" value="ABC transporter C family member 3"/>
    <property type="match status" value="1"/>
</dbReference>
<dbReference type="PANTHER" id="PTHR24223:SF108">
    <property type="entry name" value="ABC TRANSPORTER C FAMILY MEMBER 8"/>
    <property type="match status" value="1"/>
</dbReference>
<dbReference type="GO" id="GO:0008559">
    <property type="term" value="F:ABC-type xenobiotic transporter activity"/>
    <property type="evidence" value="ECO:0007669"/>
    <property type="project" value="UniProtKB-EC"/>
</dbReference>
<evidence type="ECO:0000256" key="9">
    <source>
        <dbReference type="ARBA" id="ARBA00023136"/>
    </source>
</evidence>
<keyword evidence="5 11" id="KW-0812">Transmembrane</keyword>
<dbReference type="AlphaFoldDB" id="A0A6A6NEI0"/>
<dbReference type="Pfam" id="PF00005">
    <property type="entry name" value="ABC_tran"/>
    <property type="match status" value="1"/>
</dbReference>
<dbReference type="GO" id="GO:0016020">
    <property type="term" value="C:membrane"/>
    <property type="evidence" value="ECO:0007669"/>
    <property type="project" value="UniProtKB-SubCell"/>
</dbReference>
<dbReference type="PROSITE" id="PS50893">
    <property type="entry name" value="ABC_TRANSPORTER_2"/>
    <property type="match status" value="1"/>
</dbReference>
<dbReference type="InterPro" id="IPR036640">
    <property type="entry name" value="ABC1_TM_sf"/>
</dbReference>
<evidence type="ECO:0000256" key="8">
    <source>
        <dbReference type="ARBA" id="ARBA00022989"/>
    </source>
</evidence>
<comment type="caution">
    <text evidence="14">The sequence shown here is derived from an EMBL/GenBank/DDBJ whole genome shotgun (WGS) entry which is preliminary data.</text>
</comment>
<feature type="domain" description="ABC transporter" evidence="12">
    <location>
        <begin position="336"/>
        <end position="568"/>
    </location>
</feature>
<evidence type="ECO:0000256" key="11">
    <source>
        <dbReference type="SAM" id="Phobius"/>
    </source>
</evidence>
<accession>A0A6A6NEI0</accession>
<dbReference type="EMBL" id="JAAGAX010000002">
    <property type="protein sequence ID" value="KAF2323544.1"/>
    <property type="molecule type" value="Genomic_DNA"/>
</dbReference>
<dbReference type="InterPro" id="IPR044726">
    <property type="entry name" value="ABCC_6TM_D2"/>
</dbReference>
<keyword evidence="9 11" id="KW-0472">Membrane</keyword>
<sequence length="592" mass="65799">MAGTAFEQLMNAHKDSITALEASNYQSQGKSLTVDTVRPDESNMSYTINKTVKEIFLQRAAATYWLAYAIQIPKLSSGILIGVYALISTPSAAFVYLRCFFTAHMGLKASKSFFSGFTDAIFKAPMLFFDSTPVGRILTRLVATVGIMASVTWQVVIVAILALAGSKYVQDYYLASARELIRINGTTKAPVMNYAAETSLGVVTIRAFKMVDRFYQNYLKLVDKDAVLFFHSNGALEWLVMRIEALQNVTLLTASLLLVLLPKGAVAPGLVGLSLSQALSLNTVQVFLTRWYCNLSNYIISIERIKQFTHIPQEPAAIVEDKRPASSWPFKGRIELKELKIRYRPNAPLVLKGISCTFKQGTRVGVVGRTGSGKTTLVSALFRLVEPASGQILIDGLDICSIGLKDLRMKLSIIPQEPTLFRGSVRTNLDPLGLYSDHEIWEALEKCQLKATIRGLPNQLDSSVCDEGENWSAGQRQLFCLGRVLLRRNRILVLDEATASIDAATDAILQRIIRQQFLECTVITVAHRVPTVIDSDMVMVLSYGKLLEYDKPSRLMEINSSFSELVAEYWSTCRRNSYNNFAAEFPDIVNQS</sequence>
<evidence type="ECO:0000256" key="10">
    <source>
        <dbReference type="ARBA" id="ARBA00034018"/>
    </source>
</evidence>
<feature type="transmembrane region" description="Helical" evidence="11">
    <location>
        <begin position="79"/>
        <end position="101"/>
    </location>
</feature>
<evidence type="ECO:0000256" key="2">
    <source>
        <dbReference type="ARBA" id="ARBA00009726"/>
    </source>
</evidence>
<evidence type="ECO:0000256" key="1">
    <source>
        <dbReference type="ARBA" id="ARBA00004141"/>
    </source>
</evidence>
<keyword evidence="4" id="KW-0813">Transport</keyword>
<keyword evidence="8 11" id="KW-1133">Transmembrane helix</keyword>
<name>A0A6A6NEI0_HEVBR</name>
<evidence type="ECO:0000256" key="4">
    <source>
        <dbReference type="ARBA" id="ARBA00022448"/>
    </source>
</evidence>
<keyword evidence="15" id="KW-1185">Reference proteome</keyword>
<dbReference type="InterPro" id="IPR050173">
    <property type="entry name" value="ABC_transporter_C-like"/>
</dbReference>
<evidence type="ECO:0000313" key="14">
    <source>
        <dbReference type="EMBL" id="KAF2323544.1"/>
    </source>
</evidence>
<feature type="transmembrane region" description="Helical" evidence="11">
    <location>
        <begin position="141"/>
        <end position="164"/>
    </location>
</feature>
<dbReference type="EC" id="7.6.2.2" evidence="3"/>
<dbReference type="Pfam" id="PF00664">
    <property type="entry name" value="ABC_membrane"/>
    <property type="match status" value="1"/>
</dbReference>
<comment type="similarity">
    <text evidence="2">Belongs to the ABC transporter superfamily. ABCC family. Conjugate transporter (TC 3.A.1.208) subfamily.</text>
</comment>
<dbReference type="PROSITE" id="PS50929">
    <property type="entry name" value="ABC_TM1F"/>
    <property type="match status" value="1"/>
</dbReference>
<evidence type="ECO:0000256" key="6">
    <source>
        <dbReference type="ARBA" id="ARBA00022741"/>
    </source>
</evidence>
<evidence type="ECO:0000259" key="13">
    <source>
        <dbReference type="PROSITE" id="PS50929"/>
    </source>
</evidence>
<dbReference type="SMART" id="SM00382">
    <property type="entry name" value="AAA"/>
    <property type="match status" value="1"/>
</dbReference>
<keyword evidence="6" id="KW-0547">Nucleotide-binding</keyword>
<gene>
    <name evidence="14" type="ORF">GH714_036026</name>
</gene>
<organism evidence="14 15">
    <name type="scientific">Hevea brasiliensis</name>
    <name type="common">Para rubber tree</name>
    <name type="synonym">Siphonia brasiliensis</name>
    <dbReference type="NCBI Taxonomy" id="3981"/>
    <lineage>
        <taxon>Eukaryota</taxon>
        <taxon>Viridiplantae</taxon>
        <taxon>Streptophyta</taxon>
        <taxon>Embryophyta</taxon>
        <taxon>Tracheophyta</taxon>
        <taxon>Spermatophyta</taxon>
        <taxon>Magnoliopsida</taxon>
        <taxon>eudicotyledons</taxon>
        <taxon>Gunneridae</taxon>
        <taxon>Pentapetalae</taxon>
        <taxon>rosids</taxon>
        <taxon>fabids</taxon>
        <taxon>Malpighiales</taxon>
        <taxon>Euphorbiaceae</taxon>
        <taxon>Crotonoideae</taxon>
        <taxon>Micrandreae</taxon>
        <taxon>Hevea</taxon>
    </lineage>
</organism>
<comment type="catalytic activity">
    <reaction evidence="10">
        <text>ATP + H2O + xenobioticSide 1 = ADP + phosphate + xenobioticSide 2.</text>
        <dbReference type="EC" id="7.6.2.2"/>
    </reaction>
</comment>
<dbReference type="GO" id="GO:0005524">
    <property type="term" value="F:ATP binding"/>
    <property type="evidence" value="ECO:0007669"/>
    <property type="project" value="UniProtKB-KW"/>
</dbReference>
<dbReference type="InterPro" id="IPR003593">
    <property type="entry name" value="AAA+_ATPase"/>
</dbReference>
<dbReference type="GO" id="GO:0016887">
    <property type="term" value="F:ATP hydrolysis activity"/>
    <property type="evidence" value="ECO:0007669"/>
    <property type="project" value="InterPro"/>
</dbReference>
<keyword evidence="7" id="KW-0067">ATP-binding</keyword>
<dbReference type="CDD" id="cd03244">
    <property type="entry name" value="ABCC_MRP_domain2"/>
    <property type="match status" value="1"/>
</dbReference>